<evidence type="ECO:0000313" key="4">
    <source>
        <dbReference type="Proteomes" id="UP000664344"/>
    </source>
</evidence>
<keyword evidence="4" id="KW-1185">Reference proteome</keyword>
<feature type="domain" description="HTH cro/C1-type" evidence="2">
    <location>
        <begin position="7"/>
        <end position="61"/>
    </location>
</feature>
<organism evidence="3 4">
    <name type="scientific">Marinobacter daepoensis</name>
    <dbReference type="NCBI Taxonomy" id="262077"/>
    <lineage>
        <taxon>Bacteria</taxon>
        <taxon>Pseudomonadati</taxon>
        <taxon>Pseudomonadota</taxon>
        <taxon>Gammaproteobacteria</taxon>
        <taxon>Pseudomonadales</taxon>
        <taxon>Marinobacteraceae</taxon>
        <taxon>Marinobacter</taxon>
    </lineage>
</organism>
<dbReference type="RefSeq" id="WP_206556572.1">
    <property type="nucleotide sequence ID" value="NZ_JAFKDB010000007.1"/>
</dbReference>
<dbReference type="EMBL" id="JAFKDB010000007">
    <property type="protein sequence ID" value="MBN7768771.1"/>
    <property type="molecule type" value="Genomic_DNA"/>
</dbReference>
<dbReference type="InterPro" id="IPR010982">
    <property type="entry name" value="Lambda_DNA-bd_dom_sf"/>
</dbReference>
<dbReference type="SUPFAM" id="SSF47413">
    <property type="entry name" value="lambda repressor-like DNA-binding domains"/>
    <property type="match status" value="1"/>
</dbReference>
<dbReference type="Pfam" id="PF01381">
    <property type="entry name" value="HTH_3"/>
    <property type="match status" value="1"/>
</dbReference>
<proteinExistence type="predicted"/>
<dbReference type="Gene3D" id="1.10.260.40">
    <property type="entry name" value="lambda repressor-like DNA-binding domains"/>
    <property type="match status" value="1"/>
</dbReference>
<evidence type="ECO:0000313" key="3">
    <source>
        <dbReference type="EMBL" id="MBN7768771.1"/>
    </source>
</evidence>
<sequence>MSLGHALRQLRQQKGLTLAELAEQTDSYVGNLSRIERDIAKPSLDLLYRISHALNFSMSDIFSVSESGTGHHDSQQVALNTIFISLLQEDRDLLLEFAHLLQKRSTDSAALLAATATPSSKDADDNYAT</sequence>
<dbReference type="Proteomes" id="UP000664344">
    <property type="component" value="Unassembled WGS sequence"/>
</dbReference>
<gene>
    <name evidence="3" type="ORF">JYP53_02490</name>
</gene>
<dbReference type="PANTHER" id="PTHR46797:SF1">
    <property type="entry name" value="METHYLPHOSPHONATE SYNTHASE"/>
    <property type="match status" value="1"/>
</dbReference>
<dbReference type="CDD" id="cd00093">
    <property type="entry name" value="HTH_XRE"/>
    <property type="match status" value="1"/>
</dbReference>
<dbReference type="SMART" id="SM00530">
    <property type="entry name" value="HTH_XRE"/>
    <property type="match status" value="1"/>
</dbReference>
<dbReference type="InterPro" id="IPR001387">
    <property type="entry name" value="Cro/C1-type_HTH"/>
</dbReference>
<reference evidence="3 4" key="1">
    <citation type="submission" date="2021-02" db="EMBL/GenBank/DDBJ databases">
        <title>PHA producing bacteria isolated from coastal sediment in Guangdong, Shenzhen.</title>
        <authorList>
            <person name="Zheng W."/>
            <person name="Yu S."/>
            <person name="Huang Y."/>
        </authorList>
    </citation>
    <scope>NUCLEOTIDE SEQUENCE [LARGE SCALE GENOMIC DNA]</scope>
    <source>
        <strain evidence="3 4">TN21-5</strain>
    </source>
</reference>
<evidence type="ECO:0000259" key="2">
    <source>
        <dbReference type="PROSITE" id="PS50943"/>
    </source>
</evidence>
<accession>A0ABS3BD31</accession>
<name>A0ABS3BD31_9GAMM</name>
<dbReference type="InterPro" id="IPR050807">
    <property type="entry name" value="TransReg_Diox_bact_type"/>
</dbReference>
<keyword evidence="1" id="KW-0238">DNA-binding</keyword>
<evidence type="ECO:0000256" key="1">
    <source>
        <dbReference type="ARBA" id="ARBA00023125"/>
    </source>
</evidence>
<dbReference type="PROSITE" id="PS50943">
    <property type="entry name" value="HTH_CROC1"/>
    <property type="match status" value="1"/>
</dbReference>
<protein>
    <submittedName>
        <fullName evidence="3">Helix-turn-helix transcriptional regulator</fullName>
    </submittedName>
</protein>
<dbReference type="PANTHER" id="PTHR46797">
    <property type="entry name" value="HTH-TYPE TRANSCRIPTIONAL REGULATOR"/>
    <property type="match status" value="1"/>
</dbReference>
<comment type="caution">
    <text evidence="3">The sequence shown here is derived from an EMBL/GenBank/DDBJ whole genome shotgun (WGS) entry which is preliminary data.</text>
</comment>